<dbReference type="AlphaFoldDB" id="A0A841SSD2"/>
<evidence type="ECO:0000256" key="1">
    <source>
        <dbReference type="ARBA" id="ARBA00010088"/>
    </source>
</evidence>
<dbReference type="EMBL" id="JACJVQ010000003">
    <property type="protein sequence ID" value="MBB6633118.1"/>
    <property type="molecule type" value="Genomic_DNA"/>
</dbReference>
<keyword evidence="8" id="KW-1185">Reference proteome</keyword>
<dbReference type="InterPro" id="IPR000639">
    <property type="entry name" value="Epox_hydrolase-like"/>
</dbReference>
<proteinExistence type="inferred from homology"/>
<sequence length="390" mass="44189">MANNNAHVQERNHQDGDNADIRPFRIEVPQEALDDLLERLDRTRWPDELPGVDWTYGTPLNVVKEMAHYWRNDYDWRKHEAKFNRYPQFVTEIDGANIHFIHARSEEPNAMPIILTHGWPGSFAEFIDMIDLLTDPRSHGGDAADAFHVVIPSVPGYTFSGPTRETGWSSNRIARAWATLMNRLGYDRYAAHGGDGGSLITRALGMADPDHVVGVHVLQLFSFPSGDPAEMANLSEEDMRRLQILSNFSEKAGFSAIQSTRPQTLAYALTDSPVGQLAWNELLMGMGEPNLLTRDQILTQVMMYWLTGTAGSSARQYYEDARAAHRSEPSRAPTGIAVFANDFQSIRHFAERDNTNIVHWSEYERGGHFAAMEVPDILAEDLRKFFRLFR</sequence>
<dbReference type="InterPro" id="IPR029058">
    <property type="entry name" value="AB_hydrolase_fold"/>
</dbReference>
<organism evidence="7 8">
    <name type="scientific">Cohnella thailandensis</name>
    <dbReference type="NCBI Taxonomy" id="557557"/>
    <lineage>
        <taxon>Bacteria</taxon>
        <taxon>Bacillati</taxon>
        <taxon>Bacillota</taxon>
        <taxon>Bacilli</taxon>
        <taxon>Bacillales</taxon>
        <taxon>Paenibacillaceae</taxon>
        <taxon>Cohnella</taxon>
    </lineage>
</organism>
<protein>
    <submittedName>
        <fullName evidence="7">Epoxide hydrolase</fullName>
    </submittedName>
</protein>
<feature type="active site" description="Nucleophile" evidence="4">
    <location>
        <position position="195"/>
    </location>
</feature>
<dbReference type="PANTHER" id="PTHR21661">
    <property type="entry name" value="EPOXIDE HYDROLASE 1-RELATED"/>
    <property type="match status" value="1"/>
</dbReference>
<feature type="domain" description="Epoxide hydrolase N-terminal" evidence="6">
    <location>
        <begin position="21"/>
        <end position="126"/>
    </location>
</feature>
<dbReference type="InterPro" id="IPR010497">
    <property type="entry name" value="Epoxide_hydro_N"/>
</dbReference>
<evidence type="ECO:0000256" key="5">
    <source>
        <dbReference type="SAM" id="MobiDB-lite"/>
    </source>
</evidence>
<evidence type="ECO:0000259" key="6">
    <source>
        <dbReference type="Pfam" id="PF06441"/>
    </source>
</evidence>
<name>A0A841SSD2_9BACL</name>
<keyword evidence="3 7" id="KW-0378">Hydrolase</keyword>
<dbReference type="PANTHER" id="PTHR21661:SF35">
    <property type="entry name" value="EPOXIDE HYDROLASE"/>
    <property type="match status" value="1"/>
</dbReference>
<dbReference type="RefSeq" id="WP_185118351.1">
    <property type="nucleotide sequence ID" value="NZ_JACJVQ010000003.1"/>
</dbReference>
<dbReference type="InterPro" id="IPR016292">
    <property type="entry name" value="Epoxide_hydrolase"/>
</dbReference>
<evidence type="ECO:0000256" key="2">
    <source>
        <dbReference type="ARBA" id="ARBA00022797"/>
    </source>
</evidence>
<dbReference type="Gene3D" id="3.40.50.1820">
    <property type="entry name" value="alpha/beta hydrolase"/>
    <property type="match status" value="1"/>
</dbReference>
<evidence type="ECO:0000313" key="7">
    <source>
        <dbReference type="EMBL" id="MBB6633118.1"/>
    </source>
</evidence>
<dbReference type="GO" id="GO:0097176">
    <property type="term" value="P:epoxide metabolic process"/>
    <property type="evidence" value="ECO:0007669"/>
    <property type="project" value="TreeGrafter"/>
</dbReference>
<dbReference type="PIRSF" id="PIRSF001112">
    <property type="entry name" value="Epoxide_hydrolase"/>
    <property type="match status" value="1"/>
</dbReference>
<feature type="active site" description="Proton donor" evidence="4">
    <location>
        <position position="317"/>
    </location>
</feature>
<evidence type="ECO:0000313" key="8">
    <source>
        <dbReference type="Proteomes" id="UP000535838"/>
    </source>
</evidence>
<dbReference type="PRINTS" id="PR00412">
    <property type="entry name" value="EPOXHYDRLASE"/>
</dbReference>
<feature type="compositionally biased region" description="Basic and acidic residues" evidence="5">
    <location>
        <begin position="8"/>
        <end position="20"/>
    </location>
</feature>
<gene>
    <name evidence="7" type="ORF">H7B67_03190</name>
</gene>
<comment type="caution">
    <text evidence="7">The sequence shown here is derived from an EMBL/GenBank/DDBJ whole genome shotgun (WGS) entry which is preliminary data.</text>
</comment>
<dbReference type="Pfam" id="PF06441">
    <property type="entry name" value="EHN"/>
    <property type="match status" value="1"/>
</dbReference>
<reference evidence="7 8" key="1">
    <citation type="submission" date="2020-08" db="EMBL/GenBank/DDBJ databases">
        <title>Cohnella phylogeny.</title>
        <authorList>
            <person name="Dunlap C."/>
        </authorList>
    </citation>
    <scope>NUCLEOTIDE SEQUENCE [LARGE SCALE GENOMIC DNA]</scope>
    <source>
        <strain evidence="7 8">DSM 25241</strain>
    </source>
</reference>
<comment type="similarity">
    <text evidence="1">Belongs to the peptidase S33 family.</text>
</comment>
<accession>A0A841SSD2</accession>
<evidence type="ECO:0000256" key="3">
    <source>
        <dbReference type="ARBA" id="ARBA00022801"/>
    </source>
</evidence>
<feature type="active site" description="Proton acceptor" evidence="4">
    <location>
        <position position="368"/>
    </location>
</feature>
<dbReference type="GO" id="GO:0004301">
    <property type="term" value="F:epoxide hydrolase activity"/>
    <property type="evidence" value="ECO:0007669"/>
    <property type="project" value="TreeGrafter"/>
</dbReference>
<evidence type="ECO:0000256" key="4">
    <source>
        <dbReference type="PIRSR" id="PIRSR001112-1"/>
    </source>
</evidence>
<feature type="region of interest" description="Disordered" evidence="5">
    <location>
        <begin position="1"/>
        <end position="20"/>
    </location>
</feature>
<dbReference type="SUPFAM" id="SSF53474">
    <property type="entry name" value="alpha/beta-Hydrolases"/>
    <property type="match status" value="1"/>
</dbReference>
<dbReference type="Proteomes" id="UP000535838">
    <property type="component" value="Unassembled WGS sequence"/>
</dbReference>
<keyword evidence="2" id="KW-0058">Aromatic hydrocarbons catabolism</keyword>